<evidence type="ECO:0000313" key="3">
    <source>
        <dbReference type="Proteomes" id="UP000027980"/>
    </source>
</evidence>
<keyword evidence="1" id="KW-1133">Transmembrane helix</keyword>
<protein>
    <submittedName>
        <fullName evidence="2">Uncharacterized protein</fullName>
    </submittedName>
</protein>
<feature type="transmembrane region" description="Helical" evidence="1">
    <location>
        <begin position="21"/>
        <end position="42"/>
    </location>
</feature>
<dbReference type="HOGENOM" id="CLU_2703588_0_0_9"/>
<dbReference type="KEGG" id="tap:GZ22_02400"/>
<proteinExistence type="predicted"/>
<feature type="transmembrane region" description="Helical" evidence="1">
    <location>
        <begin position="48"/>
        <end position="65"/>
    </location>
</feature>
<sequence length="73" mass="8119">MDKLDFSSVDNSIINEMAGRLGIFMGSLLGVGIILIILFKLLRVPNKLASFLSTCIMLYTAYLLVTKFNVFTL</sequence>
<evidence type="ECO:0000256" key="1">
    <source>
        <dbReference type="SAM" id="Phobius"/>
    </source>
</evidence>
<keyword evidence="1" id="KW-0472">Membrane</keyword>
<organism evidence="2 3">
    <name type="scientific">Terribacillus saccharophilus</name>
    <dbReference type="NCBI Taxonomy" id="361277"/>
    <lineage>
        <taxon>Bacteria</taxon>
        <taxon>Bacillati</taxon>
        <taxon>Bacillota</taxon>
        <taxon>Bacilli</taxon>
        <taxon>Bacillales</taxon>
        <taxon>Bacillaceae</taxon>
        <taxon>Terribacillus</taxon>
    </lineage>
</organism>
<accession>A0A075LH93</accession>
<name>A0A075LH93_9BACI</name>
<evidence type="ECO:0000313" key="2">
    <source>
        <dbReference type="EMBL" id="AIF65611.1"/>
    </source>
</evidence>
<dbReference type="AlphaFoldDB" id="A0A075LH93"/>
<dbReference type="Proteomes" id="UP000027980">
    <property type="component" value="Chromosome"/>
</dbReference>
<reference evidence="2 3" key="1">
    <citation type="submission" date="2014-07" db="EMBL/GenBank/DDBJ databases">
        <title>Complete genome sequence of a moderately halophilic bacterium Terribacillus aidingensis MP602, isolated from Cryptomeria fortunei in Tianmu mountain in China.</title>
        <authorList>
            <person name="Wang Y."/>
            <person name="Lu P."/>
            <person name="Zhang L."/>
        </authorList>
    </citation>
    <scope>NUCLEOTIDE SEQUENCE [LARGE SCALE GENOMIC DNA]</scope>
    <source>
        <strain evidence="2 3">MP602</strain>
    </source>
</reference>
<dbReference type="EMBL" id="CP008876">
    <property type="protein sequence ID" value="AIF65611.1"/>
    <property type="molecule type" value="Genomic_DNA"/>
</dbReference>
<gene>
    <name evidence="2" type="ORF">GZ22_02400</name>
</gene>
<keyword evidence="1" id="KW-0812">Transmembrane</keyword>